<evidence type="ECO:0000256" key="14">
    <source>
        <dbReference type="ARBA" id="ARBA00023242"/>
    </source>
</evidence>
<dbReference type="Proteomes" id="UP000694404">
    <property type="component" value="Unplaced"/>
</dbReference>
<keyword evidence="20" id="KW-1185">Reference proteome</keyword>
<evidence type="ECO:0000256" key="12">
    <source>
        <dbReference type="ARBA" id="ARBA00023172"/>
    </source>
</evidence>
<proteinExistence type="inferred from homology"/>
<evidence type="ECO:0000256" key="8">
    <source>
        <dbReference type="ARBA" id="ARBA00022763"/>
    </source>
</evidence>
<keyword evidence="5" id="KW-0963">Cytoplasm</keyword>
<dbReference type="InterPro" id="IPR020588">
    <property type="entry name" value="RecA_ATP-bd"/>
</dbReference>
<keyword evidence="10" id="KW-0238">DNA-binding</keyword>
<evidence type="ECO:0000256" key="9">
    <source>
        <dbReference type="ARBA" id="ARBA00022840"/>
    </source>
</evidence>
<dbReference type="GO" id="GO:0005524">
    <property type="term" value="F:ATP binding"/>
    <property type="evidence" value="ECO:0007669"/>
    <property type="project" value="UniProtKB-KW"/>
</dbReference>
<name>A0A8C0GNG9_CHEAB</name>
<organism evidence="19 20">
    <name type="scientific">Chelonoidis abingdonii</name>
    <name type="common">Abingdon island giant tortoise</name>
    <name type="synonym">Testudo abingdonii</name>
    <dbReference type="NCBI Taxonomy" id="106734"/>
    <lineage>
        <taxon>Eukaryota</taxon>
        <taxon>Metazoa</taxon>
        <taxon>Chordata</taxon>
        <taxon>Craniata</taxon>
        <taxon>Vertebrata</taxon>
        <taxon>Euteleostomi</taxon>
        <taxon>Archelosauria</taxon>
        <taxon>Testudinata</taxon>
        <taxon>Testudines</taxon>
        <taxon>Cryptodira</taxon>
        <taxon>Durocryptodira</taxon>
        <taxon>Testudinoidea</taxon>
        <taxon>Testudinidae</taxon>
        <taxon>Chelonoidis</taxon>
    </lineage>
</organism>
<dbReference type="GO" id="GO:0007131">
    <property type="term" value="P:reciprocal meiotic recombination"/>
    <property type="evidence" value="ECO:0007669"/>
    <property type="project" value="Ensembl"/>
</dbReference>
<evidence type="ECO:0000256" key="11">
    <source>
        <dbReference type="ARBA" id="ARBA00023128"/>
    </source>
</evidence>
<comment type="subcellular location">
    <subcellularLocation>
        <location evidence="3">Cytoplasm</location>
        <location evidence="3">Perinuclear region</location>
    </subcellularLocation>
    <subcellularLocation>
        <location evidence="2">Mitochondrion</location>
    </subcellularLocation>
    <subcellularLocation>
        <location evidence="1">Nucleus</location>
    </subcellularLocation>
</comment>
<sequence>MQRDVGSFPLAPGLRAKLIGAGFQTVQELLEIGPCELSKEIGISKEEALETLQIVRRECNSNATKTAGDPEPVGKCTALELLAQEQAQGFIITFCSALDDILGGGVQLTKITEICGAPGVGKTQLCMQLAVDVQIPECFGGLAGEAVFIDTEGSFMVDRVVDIATACVQHCQLIAETHQEEDFQKSLETFSFESILSHIYYFRCHDYTELLAQVYLLPDFLSEHSKIRLVIVDGIAFPFRHDFEDLSLRTRLLNGLAQQLISIANAHKLAVVLTNQMTTRIGQSQSMLVPALGESWGHAATIRLIFHWDNKQRLATLYKSPSQKESTVSFHITVSIHFWGEDSGMEGGVYPKGSLQKICALRAGHTFGPLEHCVQDNTGVATFIQC</sequence>
<reference evidence="19" key="2">
    <citation type="submission" date="2025-09" db="UniProtKB">
        <authorList>
            <consortium name="Ensembl"/>
        </authorList>
    </citation>
    <scope>IDENTIFICATION</scope>
</reference>
<keyword evidence="12" id="KW-0233">DNA recombination</keyword>
<evidence type="ECO:0000256" key="7">
    <source>
        <dbReference type="ARBA" id="ARBA00022741"/>
    </source>
</evidence>
<evidence type="ECO:0000313" key="20">
    <source>
        <dbReference type="Proteomes" id="UP000694404"/>
    </source>
</evidence>
<dbReference type="GO" id="GO:0005657">
    <property type="term" value="C:replication fork"/>
    <property type="evidence" value="ECO:0007669"/>
    <property type="project" value="Ensembl"/>
</dbReference>
<dbReference type="Pfam" id="PF08423">
    <property type="entry name" value="Rad51"/>
    <property type="match status" value="2"/>
</dbReference>
<dbReference type="PANTHER" id="PTHR46239">
    <property type="entry name" value="DNA REPAIR PROTEIN RAD51 HOMOLOG 3 RAD51C"/>
    <property type="match status" value="1"/>
</dbReference>
<dbReference type="GO" id="GO:0010971">
    <property type="term" value="P:positive regulation of G2/M transition of mitotic cell cycle"/>
    <property type="evidence" value="ECO:0007669"/>
    <property type="project" value="Ensembl"/>
</dbReference>
<dbReference type="AlphaFoldDB" id="A0A8C0GNG9"/>
<dbReference type="GO" id="GO:0007283">
    <property type="term" value="P:spermatogenesis"/>
    <property type="evidence" value="ECO:0007669"/>
    <property type="project" value="Ensembl"/>
</dbReference>
<keyword evidence="9" id="KW-0067">ATP-binding</keyword>
<dbReference type="InterPro" id="IPR052093">
    <property type="entry name" value="HR_Repair_Mediator"/>
</dbReference>
<evidence type="ECO:0000259" key="18">
    <source>
        <dbReference type="PROSITE" id="PS50162"/>
    </source>
</evidence>
<evidence type="ECO:0000256" key="16">
    <source>
        <dbReference type="ARBA" id="ARBA00078130"/>
    </source>
</evidence>
<dbReference type="GO" id="GO:0008821">
    <property type="term" value="F:crossover junction DNA endonuclease activity"/>
    <property type="evidence" value="ECO:0007669"/>
    <property type="project" value="Ensembl"/>
</dbReference>
<comment type="similarity">
    <text evidence="4">Belongs to the RecA family. RAD51 subfamily.</text>
</comment>
<evidence type="ECO:0000256" key="13">
    <source>
        <dbReference type="ARBA" id="ARBA00023204"/>
    </source>
</evidence>
<dbReference type="GO" id="GO:0140664">
    <property type="term" value="F:ATP-dependent DNA damage sensor activity"/>
    <property type="evidence" value="ECO:0007669"/>
    <property type="project" value="InterPro"/>
</dbReference>
<dbReference type="GO" id="GO:0030054">
    <property type="term" value="C:cell junction"/>
    <property type="evidence" value="ECO:0007669"/>
    <property type="project" value="Ensembl"/>
</dbReference>
<dbReference type="InterPro" id="IPR013632">
    <property type="entry name" value="Rad51_C"/>
</dbReference>
<dbReference type="OMA" id="AMETFTV"/>
<dbReference type="GO" id="GO:0005654">
    <property type="term" value="C:nucleoplasm"/>
    <property type="evidence" value="ECO:0007669"/>
    <property type="project" value="Ensembl"/>
</dbReference>
<evidence type="ECO:0000256" key="5">
    <source>
        <dbReference type="ARBA" id="ARBA00022490"/>
    </source>
</evidence>
<dbReference type="CDD" id="cd19492">
    <property type="entry name" value="Rad51C"/>
    <property type="match status" value="1"/>
</dbReference>
<evidence type="ECO:0000256" key="2">
    <source>
        <dbReference type="ARBA" id="ARBA00004173"/>
    </source>
</evidence>
<keyword evidence="14" id="KW-0539">Nucleus</keyword>
<evidence type="ECO:0000256" key="3">
    <source>
        <dbReference type="ARBA" id="ARBA00004556"/>
    </source>
</evidence>
<accession>A0A8C0GNG9</accession>
<evidence type="ECO:0000256" key="1">
    <source>
        <dbReference type="ARBA" id="ARBA00004123"/>
    </source>
</evidence>
<dbReference type="PIRSF" id="PIRSF005856">
    <property type="entry name" value="Rad51"/>
    <property type="match status" value="1"/>
</dbReference>
<dbReference type="GO" id="GO:0000707">
    <property type="term" value="P:meiotic DNA recombinase assembly"/>
    <property type="evidence" value="ECO:0007669"/>
    <property type="project" value="TreeGrafter"/>
</dbReference>
<dbReference type="FunFam" id="3.40.50.300:FF:001103">
    <property type="entry name" value="DNA repair protein RAD51 homolog 3"/>
    <property type="match status" value="1"/>
</dbReference>
<keyword evidence="8" id="KW-0227">DNA damage</keyword>
<evidence type="ECO:0000256" key="10">
    <source>
        <dbReference type="ARBA" id="ARBA00023125"/>
    </source>
</evidence>
<gene>
    <name evidence="19" type="primary">RAD51C</name>
</gene>
<dbReference type="GO" id="GO:0033063">
    <property type="term" value="C:Rad51B-Rad51C-Rad51D-XRCC2 complex"/>
    <property type="evidence" value="ECO:0007669"/>
    <property type="project" value="Ensembl"/>
</dbReference>
<dbReference type="InterPro" id="IPR016467">
    <property type="entry name" value="DNA_recomb/repair_RecA-like"/>
</dbReference>
<feature type="domain" description="RecA family profile 1" evidence="18">
    <location>
        <begin position="87"/>
        <end position="277"/>
    </location>
</feature>
<keyword evidence="13" id="KW-0234">DNA repair</keyword>
<dbReference type="Gene3D" id="3.40.50.300">
    <property type="entry name" value="P-loop containing nucleotide triphosphate hydrolases"/>
    <property type="match status" value="1"/>
</dbReference>
<dbReference type="InterPro" id="IPR027417">
    <property type="entry name" value="P-loop_NTPase"/>
</dbReference>
<evidence type="ECO:0000313" key="19">
    <source>
        <dbReference type="Ensembl" id="ENSCABP00000011407.1"/>
    </source>
</evidence>
<keyword evidence="7" id="KW-0547">Nucleotide-binding</keyword>
<evidence type="ECO:0000256" key="17">
    <source>
        <dbReference type="ARBA" id="ARBA00079681"/>
    </source>
</evidence>
<dbReference type="PROSITE" id="PS50162">
    <property type="entry name" value="RECA_2"/>
    <property type="match status" value="1"/>
</dbReference>
<dbReference type="GO" id="GO:0033065">
    <property type="term" value="C:Rad51C-XRCC3 complex"/>
    <property type="evidence" value="ECO:0007669"/>
    <property type="project" value="Ensembl"/>
</dbReference>
<dbReference type="PANTHER" id="PTHR46239:SF1">
    <property type="entry name" value="DNA REPAIR PROTEIN RAD51 HOMOLOG 3"/>
    <property type="match status" value="1"/>
</dbReference>
<evidence type="ECO:0000256" key="6">
    <source>
        <dbReference type="ARBA" id="ARBA00022553"/>
    </source>
</evidence>
<keyword evidence="6" id="KW-0597">Phosphoprotein</keyword>
<dbReference type="SUPFAM" id="SSF52540">
    <property type="entry name" value="P-loop containing nucleoside triphosphate hydrolases"/>
    <property type="match status" value="1"/>
</dbReference>
<dbReference type="GO" id="GO:0048471">
    <property type="term" value="C:perinuclear region of cytoplasm"/>
    <property type="evidence" value="ECO:0007669"/>
    <property type="project" value="UniProtKB-SubCell"/>
</dbReference>
<dbReference type="GO" id="GO:0000400">
    <property type="term" value="F:four-way junction DNA binding"/>
    <property type="evidence" value="ECO:0007669"/>
    <property type="project" value="Ensembl"/>
</dbReference>
<protein>
    <recommendedName>
        <fullName evidence="15">DNA repair protein RAD51 homolog 3</fullName>
    </recommendedName>
    <alternativeName>
        <fullName evidence="16">RAD51 homolog C</fullName>
    </alternativeName>
    <alternativeName>
        <fullName evidence="17">RAD51-like protein 2</fullName>
    </alternativeName>
</protein>
<dbReference type="GO" id="GO:0007141">
    <property type="term" value="P:male meiosis I"/>
    <property type="evidence" value="ECO:0007669"/>
    <property type="project" value="Ensembl"/>
</dbReference>
<keyword evidence="11" id="KW-0496">Mitochondrion</keyword>
<reference evidence="19" key="1">
    <citation type="submission" date="2025-08" db="UniProtKB">
        <authorList>
            <consortium name="Ensembl"/>
        </authorList>
    </citation>
    <scope>IDENTIFICATION</scope>
</reference>
<dbReference type="GeneTree" id="ENSGT00940000156805"/>
<evidence type="ECO:0000256" key="15">
    <source>
        <dbReference type="ARBA" id="ARBA00040674"/>
    </source>
</evidence>
<evidence type="ECO:0000256" key="4">
    <source>
        <dbReference type="ARBA" id="ARBA00007095"/>
    </source>
</evidence>
<dbReference type="GO" id="GO:0005829">
    <property type="term" value="C:cytosol"/>
    <property type="evidence" value="ECO:0007669"/>
    <property type="project" value="Ensembl"/>
</dbReference>
<dbReference type="GO" id="GO:0000722">
    <property type="term" value="P:telomere maintenance via recombination"/>
    <property type="evidence" value="ECO:0007669"/>
    <property type="project" value="Ensembl"/>
</dbReference>
<dbReference type="GO" id="GO:0007066">
    <property type="term" value="P:female meiosis sister chromatid cohesion"/>
    <property type="evidence" value="ECO:0007669"/>
    <property type="project" value="Ensembl"/>
</dbReference>
<dbReference type="Ensembl" id="ENSCABT00000012480.1">
    <property type="protein sequence ID" value="ENSCABP00000011407.1"/>
    <property type="gene ID" value="ENSCABG00000008491.1"/>
</dbReference>
<dbReference type="GO" id="GO:0005739">
    <property type="term" value="C:mitochondrion"/>
    <property type="evidence" value="ECO:0007669"/>
    <property type="project" value="UniProtKB-SubCell"/>
</dbReference>